<evidence type="ECO:0000256" key="2">
    <source>
        <dbReference type="ARBA" id="ARBA00022737"/>
    </source>
</evidence>
<evidence type="ECO:0000313" key="4">
    <source>
        <dbReference type="EMBL" id="EEN55238.1"/>
    </source>
</evidence>
<dbReference type="InterPro" id="IPR032675">
    <property type="entry name" value="LRR_dom_sf"/>
</dbReference>
<feature type="compositionally biased region" description="Polar residues" evidence="3">
    <location>
        <begin position="472"/>
        <end position="494"/>
    </location>
</feature>
<dbReference type="FunFam" id="3.80.10.10:FF:001023">
    <property type="entry name" value="Uncharacterized protein"/>
    <property type="match status" value="1"/>
</dbReference>
<feature type="region of interest" description="Disordered" evidence="3">
    <location>
        <begin position="970"/>
        <end position="1014"/>
    </location>
</feature>
<sequence length="1039" mass="113841">MLCLILLPAACAASSGPGFPSCKAGGWQECVPVKAHSGMMATTVSWKYACAMCKVQNESVASGGPFPFLAKAEGVAVRGYPFHVLSAESLAPLEHSVVRSLALIDAEITDVENNTFAGFSILFKLSLDSNRLTSVKRAWSTGLEKLFQLVLSNNNIKQIEPGAFVRLTHLYLLDLENNLLQVVDPAWLFRLKGIKILFLGSNAINSISPGSFKHLQLTLLDLTSTGLSCLDGEVLLGQSSLARLSISSDVLSSVHDARPHGMMWSLYQVTNVYRGSVTMVVWVPKLIFCVRHNAYGFSFGWMFASSNNVPLNMVGVTPGNSCGVFDRSLRMISIQAPVVVLATDGSQADKLVPNTLEQCMEVWEYASGITVGPVGSSIFRLASMTEGNASFEGVAMSFSQTKDTTTLTTYEPGYNQRHATPTNTFRDNTQNITCILLTKDEHTELFFTAPQVQGHTHTTPTPYRTDTESSRLTHYTSSEPGDNSTLRMSTTTGSEMPPATDHVVIPVVVSAVLSLVVSSLAVLAWMSSSPGLNTEDESDDAHVWTIPPGVAFPGLLRSASLPACSSKMASDDAASCRSLPAVLHSIEPAYSGIPDDIAAAHRPLPGLPHTYWEIPDDDISDLVRSSSLPAVSCTRKGAPDDATSCRSLPAVLMSIEPTYSLIPDRIAAAQRPLPALPRISWETADRNTAAQRPLSAPRHTYSEIPDDESGPMPFYADAAEHHIPRRSSLATLPNTYWPWEISGDGTRITPRRASLPLVTLPNTYWPWEMTGQGARNTPRRSSLATLPNTYWPWEIGEGPRNTPRRSSLSTLPNTYWPWEISTGERTRNTPRRVSLPLVTPPNTYWPWEIGEGPSNTPRRSSLSTLPNTYWPWEISTGERTRNTPRRVSLPLVTPPNTYWPWEIGEGPSNTPRRSSLSTLPNTYWPWEISTGERTRNTPRRASLLSHHLTPTGHGRLGRDLVTHHGARPFPHCLTPTGHGRSDREGTRNTPRRSSPWSHHLTPTGHGRLGRDLVTHHGARPFPHCLTPTGHGRFCRGGNP</sequence>
<dbReference type="AlphaFoldDB" id="C3YWJ4"/>
<dbReference type="eggNOG" id="KOG4194">
    <property type="taxonomic scope" value="Eukaryota"/>
</dbReference>
<evidence type="ECO:0000256" key="1">
    <source>
        <dbReference type="ARBA" id="ARBA00022614"/>
    </source>
</evidence>
<feature type="compositionally biased region" description="Polar residues" evidence="3">
    <location>
        <begin position="987"/>
        <end position="996"/>
    </location>
</feature>
<dbReference type="Gene3D" id="3.80.10.10">
    <property type="entry name" value="Ribonuclease Inhibitor"/>
    <property type="match status" value="1"/>
</dbReference>
<protein>
    <recommendedName>
        <fullName evidence="5">LRRCT domain-containing protein</fullName>
    </recommendedName>
</protein>
<evidence type="ECO:0000256" key="3">
    <source>
        <dbReference type="SAM" id="MobiDB-lite"/>
    </source>
</evidence>
<dbReference type="PANTHER" id="PTHR24366">
    <property type="entry name" value="IG(IMMUNOGLOBULIN) AND LRR(LEUCINE RICH REPEAT) DOMAINS"/>
    <property type="match status" value="1"/>
</dbReference>
<dbReference type="SMART" id="SM00369">
    <property type="entry name" value="LRR_TYP"/>
    <property type="match status" value="4"/>
</dbReference>
<dbReference type="Pfam" id="PF13855">
    <property type="entry name" value="LRR_8"/>
    <property type="match status" value="1"/>
</dbReference>
<dbReference type="EMBL" id="GG666561">
    <property type="protein sequence ID" value="EEN55238.1"/>
    <property type="molecule type" value="Genomic_DNA"/>
</dbReference>
<dbReference type="InterPro" id="IPR001611">
    <property type="entry name" value="Leu-rich_rpt"/>
</dbReference>
<keyword evidence="1" id="KW-0433">Leucine-rich repeat</keyword>
<feature type="region of interest" description="Disordered" evidence="3">
    <location>
        <begin position="452"/>
        <end position="494"/>
    </location>
</feature>
<accession>C3YWJ4</accession>
<organism>
    <name type="scientific">Branchiostoma floridae</name>
    <name type="common">Florida lancelet</name>
    <name type="synonym">Amphioxus</name>
    <dbReference type="NCBI Taxonomy" id="7739"/>
    <lineage>
        <taxon>Eukaryota</taxon>
        <taxon>Metazoa</taxon>
        <taxon>Chordata</taxon>
        <taxon>Cephalochordata</taxon>
        <taxon>Leptocardii</taxon>
        <taxon>Amphioxiformes</taxon>
        <taxon>Branchiostomatidae</taxon>
        <taxon>Branchiostoma</taxon>
    </lineage>
</organism>
<evidence type="ECO:0008006" key="5">
    <source>
        <dbReference type="Google" id="ProtNLM"/>
    </source>
</evidence>
<reference evidence="4" key="1">
    <citation type="journal article" date="2008" name="Nature">
        <title>The amphioxus genome and the evolution of the chordate karyotype.</title>
        <authorList>
            <consortium name="US DOE Joint Genome Institute (JGI-PGF)"/>
            <person name="Putnam N.H."/>
            <person name="Butts T."/>
            <person name="Ferrier D.E.K."/>
            <person name="Furlong R.F."/>
            <person name="Hellsten U."/>
            <person name="Kawashima T."/>
            <person name="Robinson-Rechavi M."/>
            <person name="Shoguchi E."/>
            <person name="Terry A."/>
            <person name="Yu J.-K."/>
            <person name="Benito-Gutierrez E.L."/>
            <person name="Dubchak I."/>
            <person name="Garcia-Fernandez J."/>
            <person name="Gibson-Brown J.J."/>
            <person name="Grigoriev I.V."/>
            <person name="Horton A.C."/>
            <person name="de Jong P.J."/>
            <person name="Jurka J."/>
            <person name="Kapitonov V.V."/>
            <person name="Kohara Y."/>
            <person name="Kuroki Y."/>
            <person name="Lindquist E."/>
            <person name="Lucas S."/>
            <person name="Osoegawa K."/>
            <person name="Pennacchio L.A."/>
            <person name="Salamov A.A."/>
            <person name="Satou Y."/>
            <person name="Sauka-Spengler T."/>
            <person name="Schmutz J."/>
            <person name="Shin-I T."/>
            <person name="Toyoda A."/>
            <person name="Bronner-Fraser M."/>
            <person name="Fujiyama A."/>
            <person name="Holland L.Z."/>
            <person name="Holland P.W.H."/>
            <person name="Satoh N."/>
            <person name="Rokhsar D.S."/>
        </authorList>
    </citation>
    <scope>NUCLEOTIDE SEQUENCE [LARGE SCALE GENOMIC DNA]</scope>
    <source>
        <strain evidence="4">S238N-H82</strain>
        <tissue evidence="4">Testes</tissue>
    </source>
</reference>
<gene>
    <name evidence="4" type="ORF">BRAFLDRAFT_64425</name>
</gene>
<dbReference type="PROSITE" id="PS51450">
    <property type="entry name" value="LRR"/>
    <property type="match status" value="1"/>
</dbReference>
<dbReference type="InterPro" id="IPR003591">
    <property type="entry name" value="Leu-rich_rpt_typical-subtyp"/>
</dbReference>
<dbReference type="InParanoid" id="C3YWJ4"/>
<dbReference type="SUPFAM" id="SSF52058">
    <property type="entry name" value="L domain-like"/>
    <property type="match status" value="1"/>
</dbReference>
<name>C3YWJ4_BRAFL</name>
<proteinExistence type="predicted"/>
<keyword evidence="2" id="KW-0677">Repeat</keyword>